<keyword evidence="7" id="KW-0969">Cilium</keyword>
<sequence>MNNIAQHQMQSQLQVVDKMEDVTRNIKETLVAVSNQSILNDKERLAYATKIEDLKSKLFVLANSKDGSGNYMFAGYKTDTAPLEMNNSGMVSYQGGADAVKQHIDADREVTVYFTAEQVLLPPNGSNIFQALDSVVTTLKTLYQSATPQEQAVMAAVINTATGGLQDTTKALSTITSQLGVQLKEVENLNSRNEEISVLLKERQSQLMDTNLLEEITEFKQLEEVMQASYSLYGQMKDLSLFKILR</sequence>
<feature type="domain" description="Flagellin C-terminal" evidence="6">
    <location>
        <begin position="166"/>
        <end position="240"/>
    </location>
</feature>
<evidence type="ECO:0000313" key="7">
    <source>
        <dbReference type="EMBL" id="SSW95505.1"/>
    </source>
</evidence>
<dbReference type="EMBL" id="UFQR01000005">
    <property type="protein sequence ID" value="SSW95505.1"/>
    <property type="molecule type" value="Genomic_DNA"/>
</dbReference>
<comment type="similarity">
    <text evidence="1 4">Belongs to the bacterial flagellin family.</text>
</comment>
<name>A0A3B0LYB2_9GAMM</name>
<feature type="domain" description="Flagellin N-terminal" evidence="5">
    <location>
        <begin position="1"/>
        <end position="78"/>
    </location>
</feature>
<dbReference type="GO" id="GO:0005576">
    <property type="term" value="C:extracellular region"/>
    <property type="evidence" value="ECO:0007669"/>
    <property type="project" value="UniProtKB-SubCell"/>
</dbReference>
<dbReference type="GO" id="GO:0005198">
    <property type="term" value="F:structural molecule activity"/>
    <property type="evidence" value="ECO:0007669"/>
    <property type="project" value="UniProtKB-UniRule"/>
</dbReference>
<reference evidence="7" key="1">
    <citation type="submission" date="2018-04" db="EMBL/GenBank/DDBJ databases">
        <authorList>
            <person name="Go L.Y."/>
            <person name="Mitchell J.A."/>
        </authorList>
    </citation>
    <scope>NUCLEOTIDE SEQUENCE</scope>
    <source>
        <strain evidence="7">ARTV</strain>
    </source>
</reference>
<keyword evidence="2 4" id="KW-0964">Secreted</keyword>
<evidence type="ECO:0000256" key="1">
    <source>
        <dbReference type="ARBA" id="ARBA00005709"/>
    </source>
</evidence>
<evidence type="ECO:0000256" key="4">
    <source>
        <dbReference type="RuleBase" id="RU362073"/>
    </source>
</evidence>
<gene>
    <name evidence="7" type="primary">flgL</name>
    <name evidence="7" type="ORF">ARTV_1449</name>
</gene>
<accession>A0A3B0LYB2</accession>
<dbReference type="GO" id="GO:0009288">
    <property type="term" value="C:bacterial-type flagellum"/>
    <property type="evidence" value="ECO:0007669"/>
    <property type="project" value="UniProtKB-SubCell"/>
</dbReference>
<protein>
    <recommendedName>
        <fullName evidence="4">Flagellin</fullName>
    </recommendedName>
</protein>
<dbReference type="Gene3D" id="1.20.1330.10">
    <property type="entry name" value="f41 fragment of flagellin, N-terminal domain"/>
    <property type="match status" value="1"/>
</dbReference>
<evidence type="ECO:0000256" key="3">
    <source>
        <dbReference type="ARBA" id="ARBA00023143"/>
    </source>
</evidence>
<evidence type="ECO:0000256" key="2">
    <source>
        <dbReference type="ARBA" id="ARBA00022525"/>
    </source>
</evidence>
<comment type="function">
    <text evidence="4">Flagellin is the subunit protein which polymerizes to form the filaments of bacterial flagella.</text>
</comment>
<dbReference type="Pfam" id="PF00669">
    <property type="entry name" value="Flagellin_N"/>
    <property type="match status" value="1"/>
</dbReference>
<dbReference type="InterPro" id="IPR001492">
    <property type="entry name" value="Flagellin"/>
</dbReference>
<dbReference type="AlphaFoldDB" id="A0A3B0LYB2"/>
<keyword evidence="7" id="KW-0966">Cell projection</keyword>
<comment type="subcellular location">
    <subcellularLocation>
        <location evidence="4">Secreted</location>
    </subcellularLocation>
    <subcellularLocation>
        <location evidence="4">Bacterial flagellum</location>
    </subcellularLocation>
</comment>
<dbReference type="PANTHER" id="PTHR42792:SF1">
    <property type="entry name" value="FLAGELLAR HOOK-ASSOCIATED PROTEIN 3"/>
    <property type="match status" value="1"/>
</dbReference>
<dbReference type="PANTHER" id="PTHR42792">
    <property type="entry name" value="FLAGELLIN"/>
    <property type="match status" value="1"/>
</dbReference>
<dbReference type="InterPro" id="IPR046358">
    <property type="entry name" value="Flagellin_C"/>
</dbReference>
<dbReference type="SUPFAM" id="SSF64518">
    <property type="entry name" value="Phase 1 flagellin"/>
    <property type="match status" value="1"/>
</dbReference>
<proteinExistence type="inferred from homology"/>
<organism evidence="7">
    <name type="scientific">Arsenophonus endosymbiont of Trialeurodes vaporariorum</name>
    <dbReference type="NCBI Taxonomy" id="235567"/>
    <lineage>
        <taxon>Bacteria</taxon>
        <taxon>Pseudomonadati</taxon>
        <taxon>Pseudomonadota</taxon>
        <taxon>Gammaproteobacteria</taxon>
        <taxon>Enterobacterales</taxon>
        <taxon>Morganellaceae</taxon>
        <taxon>Arsenophonus</taxon>
    </lineage>
</organism>
<evidence type="ECO:0000259" key="5">
    <source>
        <dbReference type="Pfam" id="PF00669"/>
    </source>
</evidence>
<evidence type="ECO:0000259" key="6">
    <source>
        <dbReference type="Pfam" id="PF00700"/>
    </source>
</evidence>
<dbReference type="InterPro" id="IPR001029">
    <property type="entry name" value="Flagellin_N"/>
</dbReference>
<keyword evidence="3 4" id="KW-0975">Bacterial flagellum</keyword>
<dbReference type="Pfam" id="PF00700">
    <property type="entry name" value="Flagellin_C"/>
    <property type="match status" value="1"/>
</dbReference>
<keyword evidence="7" id="KW-0282">Flagellum</keyword>